<protein>
    <submittedName>
        <fullName evidence="1">Uncharacterized protein</fullName>
    </submittedName>
</protein>
<name>A0AAV7Q5A6_PLEWA</name>
<dbReference type="AlphaFoldDB" id="A0AAV7Q5A6"/>
<gene>
    <name evidence="1" type="ORF">NDU88_001995</name>
</gene>
<keyword evidence="2" id="KW-1185">Reference proteome</keyword>
<comment type="caution">
    <text evidence="1">The sequence shown here is derived from an EMBL/GenBank/DDBJ whole genome shotgun (WGS) entry which is preliminary data.</text>
</comment>
<dbReference type="EMBL" id="JANPWB010000010">
    <property type="protein sequence ID" value="KAJ1135556.1"/>
    <property type="molecule type" value="Genomic_DNA"/>
</dbReference>
<accession>A0AAV7Q5A6</accession>
<evidence type="ECO:0000313" key="2">
    <source>
        <dbReference type="Proteomes" id="UP001066276"/>
    </source>
</evidence>
<proteinExistence type="predicted"/>
<organism evidence="1 2">
    <name type="scientific">Pleurodeles waltl</name>
    <name type="common">Iberian ribbed newt</name>
    <dbReference type="NCBI Taxonomy" id="8319"/>
    <lineage>
        <taxon>Eukaryota</taxon>
        <taxon>Metazoa</taxon>
        <taxon>Chordata</taxon>
        <taxon>Craniata</taxon>
        <taxon>Vertebrata</taxon>
        <taxon>Euteleostomi</taxon>
        <taxon>Amphibia</taxon>
        <taxon>Batrachia</taxon>
        <taxon>Caudata</taxon>
        <taxon>Salamandroidea</taxon>
        <taxon>Salamandridae</taxon>
        <taxon>Pleurodelinae</taxon>
        <taxon>Pleurodeles</taxon>
    </lineage>
</organism>
<reference evidence="1" key="1">
    <citation type="journal article" date="2022" name="bioRxiv">
        <title>Sequencing and chromosome-scale assembly of the giantPleurodeles waltlgenome.</title>
        <authorList>
            <person name="Brown T."/>
            <person name="Elewa A."/>
            <person name="Iarovenko S."/>
            <person name="Subramanian E."/>
            <person name="Araus A.J."/>
            <person name="Petzold A."/>
            <person name="Susuki M."/>
            <person name="Suzuki K.-i.T."/>
            <person name="Hayashi T."/>
            <person name="Toyoda A."/>
            <person name="Oliveira C."/>
            <person name="Osipova E."/>
            <person name="Leigh N.D."/>
            <person name="Simon A."/>
            <person name="Yun M.H."/>
        </authorList>
    </citation>
    <scope>NUCLEOTIDE SEQUENCE</scope>
    <source>
        <strain evidence="1">20211129_DDA</strain>
        <tissue evidence="1">Liver</tissue>
    </source>
</reference>
<sequence length="124" mass="13460">MAAACPTRLPRIESAIGELHCAWRACGACVRLRCWLDCPTDVTCCWVSGLSYVTRWCCQRLTACAQALASCQSGACWGQLSCASEWGAPLKDYSPPQLECQTKALAHRGLSWRSRFGLGGASRS</sequence>
<evidence type="ECO:0000313" key="1">
    <source>
        <dbReference type="EMBL" id="KAJ1135556.1"/>
    </source>
</evidence>
<dbReference type="Proteomes" id="UP001066276">
    <property type="component" value="Chromosome 6"/>
</dbReference>